<reference evidence="1" key="1">
    <citation type="thesis" date="2020" institute="ProQuest LLC" country="789 East Eisenhower Parkway, Ann Arbor, MI, USA">
        <title>Comparative Genomics and Chromosome Evolution.</title>
        <authorList>
            <person name="Mudd A.B."/>
        </authorList>
    </citation>
    <scope>NUCLEOTIDE SEQUENCE</scope>
    <source>
        <strain evidence="1">Female2</strain>
        <tissue evidence="1">Blood</tissue>
    </source>
</reference>
<dbReference type="EMBL" id="JAACNH010002327">
    <property type="protein sequence ID" value="KAG8429856.1"/>
    <property type="molecule type" value="Genomic_DNA"/>
</dbReference>
<protein>
    <submittedName>
        <fullName evidence="1">Uncharacterized protein</fullName>
    </submittedName>
</protein>
<gene>
    <name evidence="1" type="ORF">GDO86_019020</name>
</gene>
<organism evidence="1 2">
    <name type="scientific">Hymenochirus boettgeri</name>
    <name type="common">Congo dwarf clawed frog</name>
    <dbReference type="NCBI Taxonomy" id="247094"/>
    <lineage>
        <taxon>Eukaryota</taxon>
        <taxon>Metazoa</taxon>
        <taxon>Chordata</taxon>
        <taxon>Craniata</taxon>
        <taxon>Vertebrata</taxon>
        <taxon>Euteleostomi</taxon>
        <taxon>Amphibia</taxon>
        <taxon>Batrachia</taxon>
        <taxon>Anura</taxon>
        <taxon>Pipoidea</taxon>
        <taxon>Pipidae</taxon>
        <taxon>Pipinae</taxon>
        <taxon>Hymenochirus</taxon>
    </lineage>
</organism>
<comment type="caution">
    <text evidence="1">The sequence shown here is derived from an EMBL/GenBank/DDBJ whole genome shotgun (WGS) entry which is preliminary data.</text>
</comment>
<dbReference type="Proteomes" id="UP000812440">
    <property type="component" value="Unassembled WGS sequence"/>
</dbReference>
<dbReference type="AlphaFoldDB" id="A0A8T2II60"/>
<evidence type="ECO:0000313" key="2">
    <source>
        <dbReference type="Proteomes" id="UP000812440"/>
    </source>
</evidence>
<proteinExistence type="predicted"/>
<accession>A0A8T2II60</accession>
<sequence>MKNKKLWRFWRCQESNSIWSPFYCGARSVTSSSQDAFLVRPPFTWVQGNISNSVNLMNVQVTNQYVEFPSLKPLQL</sequence>
<name>A0A8T2II60_9PIPI</name>
<keyword evidence="2" id="KW-1185">Reference proteome</keyword>
<evidence type="ECO:0000313" key="1">
    <source>
        <dbReference type="EMBL" id="KAG8429856.1"/>
    </source>
</evidence>